<gene>
    <name evidence="1" type="ORF">H9950_09585</name>
</gene>
<evidence type="ECO:0000313" key="1">
    <source>
        <dbReference type="EMBL" id="HJA86421.1"/>
    </source>
</evidence>
<sequence length="110" mass="13477">MTRIVFLPETLEYFNELSTLLYEQNYFGFKENAEKYVDDLIADIRTDLPVKLHKPAPPYFDRYGRHMLYAAFRKNKGTQWYVFFNLYRRGEEIIYLIRYINNNHFIAQYL</sequence>
<dbReference type="EMBL" id="DWZI01000046">
    <property type="protein sequence ID" value="HJA86421.1"/>
    <property type="molecule type" value="Genomic_DNA"/>
</dbReference>
<reference evidence="1" key="1">
    <citation type="journal article" date="2021" name="PeerJ">
        <title>Extensive microbial diversity within the chicken gut microbiome revealed by metagenomics and culture.</title>
        <authorList>
            <person name="Gilroy R."/>
            <person name="Ravi A."/>
            <person name="Getino M."/>
            <person name="Pursley I."/>
            <person name="Horton D.L."/>
            <person name="Alikhan N.F."/>
            <person name="Baker D."/>
            <person name="Gharbi K."/>
            <person name="Hall N."/>
            <person name="Watson M."/>
            <person name="Adriaenssens E.M."/>
            <person name="Foster-Nyarko E."/>
            <person name="Jarju S."/>
            <person name="Secka A."/>
            <person name="Antonio M."/>
            <person name="Oren A."/>
            <person name="Chaudhuri R.R."/>
            <person name="La Ragione R."/>
            <person name="Hildebrand F."/>
            <person name="Pallen M.J."/>
        </authorList>
    </citation>
    <scope>NUCLEOTIDE SEQUENCE</scope>
    <source>
        <strain evidence="1">ChiHjej12B11-9795</strain>
    </source>
</reference>
<protein>
    <submittedName>
        <fullName evidence="1">Uncharacterized protein</fullName>
    </submittedName>
</protein>
<dbReference type="AlphaFoldDB" id="A0A9D2HXQ9"/>
<dbReference type="Proteomes" id="UP000823862">
    <property type="component" value="Unassembled WGS sequence"/>
</dbReference>
<evidence type="ECO:0000313" key="2">
    <source>
        <dbReference type="Proteomes" id="UP000823862"/>
    </source>
</evidence>
<reference evidence="1" key="2">
    <citation type="submission" date="2021-04" db="EMBL/GenBank/DDBJ databases">
        <authorList>
            <person name="Gilroy R."/>
        </authorList>
    </citation>
    <scope>NUCLEOTIDE SEQUENCE</scope>
    <source>
        <strain evidence="1">ChiHjej12B11-9795</strain>
    </source>
</reference>
<organism evidence="1 2">
    <name type="scientific">Candidatus Bacteroides avicola</name>
    <dbReference type="NCBI Taxonomy" id="2838468"/>
    <lineage>
        <taxon>Bacteria</taxon>
        <taxon>Pseudomonadati</taxon>
        <taxon>Bacteroidota</taxon>
        <taxon>Bacteroidia</taxon>
        <taxon>Bacteroidales</taxon>
        <taxon>Bacteroidaceae</taxon>
        <taxon>Bacteroides</taxon>
    </lineage>
</organism>
<proteinExistence type="predicted"/>
<name>A0A9D2HXQ9_9BACE</name>
<comment type="caution">
    <text evidence="1">The sequence shown here is derived from an EMBL/GenBank/DDBJ whole genome shotgun (WGS) entry which is preliminary data.</text>
</comment>
<accession>A0A9D2HXQ9</accession>